<evidence type="ECO:0000313" key="3">
    <source>
        <dbReference type="Proteomes" id="UP000759131"/>
    </source>
</evidence>
<dbReference type="GO" id="GO:0005783">
    <property type="term" value="C:endoplasmic reticulum"/>
    <property type="evidence" value="ECO:0007669"/>
    <property type="project" value="TreeGrafter"/>
</dbReference>
<feature type="domain" description="MGAT4 conserved region" evidence="1">
    <location>
        <begin position="15"/>
        <end position="205"/>
    </location>
</feature>
<dbReference type="EMBL" id="CAJPIZ010022145">
    <property type="protein sequence ID" value="CAG2117867.1"/>
    <property type="molecule type" value="Genomic_DNA"/>
</dbReference>
<evidence type="ECO:0000313" key="2">
    <source>
        <dbReference type="EMBL" id="CAD7639494.1"/>
    </source>
</evidence>
<protein>
    <recommendedName>
        <fullName evidence="1">MGAT4 conserved region domain-containing protein</fullName>
    </recommendedName>
</protein>
<sequence>MMRIVRTSGSSDVLQLPSIHHFLPHLLPSSDSLKPAFRIAKNEERSSVTMVFGVPTVRRDVESYLVATLHNLIDNLSVDERQEAIIVVFIAETDLDYVTKTANELESQFGEHMDSGLLEVISPPASYYPNMSTITQTLGDPIDRVRWRSKQNLDFGYLMMYCQPKATYYVQLEDDILTKPSYLTKMKNFAVKASLEKKSWLILDF</sequence>
<dbReference type="OrthoDB" id="2016523at2759"/>
<dbReference type="PANTHER" id="PTHR12062:SF9">
    <property type="entry name" value="ALPHA-1,3-MANNOSYL-GLYCOPROTEIN 4-BETA-N-ACETYLGLUCOSAMINYLTRANSFERASE A, ISOFORM A"/>
    <property type="match status" value="1"/>
</dbReference>
<dbReference type="GO" id="GO:0005795">
    <property type="term" value="C:Golgi stack"/>
    <property type="evidence" value="ECO:0007669"/>
    <property type="project" value="TreeGrafter"/>
</dbReference>
<keyword evidence="3" id="KW-1185">Reference proteome</keyword>
<evidence type="ECO:0000259" key="1">
    <source>
        <dbReference type="Pfam" id="PF04666"/>
    </source>
</evidence>
<accession>A0A7R9LFN3</accession>
<dbReference type="PANTHER" id="PTHR12062">
    <property type="entry name" value="N-ACETYLGLUCOSAMINYLTRANSFERASE VI"/>
    <property type="match status" value="1"/>
</dbReference>
<dbReference type="GO" id="GO:0008375">
    <property type="term" value="F:acetylglucosaminyltransferase activity"/>
    <property type="evidence" value="ECO:0007669"/>
    <property type="project" value="TreeGrafter"/>
</dbReference>
<dbReference type="Pfam" id="PF04666">
    <property type="entry name" value="MGAT4_cons"/>
    <property type="match status" value="1"/>
</dbReference>
<dbReference type="EMBL" id="OC876720">
    <property type="protein sequence ID" value="CAD7639494.1"/>
    <property type="molecule type" value="Genomic_DNA"/>
</dbReference>
<dbReference type="InterPro" id="IPR057279">
    <property type="entry name" value="MGAT4"/>
</dbReference>
<dbReference type="GO" id="GO:0005793">
    <property type="term" value="C:endoplasmic reticulum-Golgi intermediate compartment"/>
    <property type="evidence" value="ECO:0007669"/>
    <property type="project" value="TreeGrafter"/>
</dbReference>
<dbReference type="AlphaFoldDB" id="A0A7R9LFN3"/>
<proteinExistence type="predicted"/>
<dbReference type="GO" id="GO:0006487">
    <property type="term" value="P:protein N-linked glycosylation"/>
    <property type="evidence" value="ECO:0007669"/>
    <property type="project" value="TreeGrafter"/>
</dbReference>
<gene>
    <name evidence="2" type="ORF">OSB1V03_LOCUS17820</name>
</gene>
<dbReference type="Proteomes" id="UP000759131">
    <property type="component" value="Unassembled WGS sequence"/>
</dbReference>
<name>A0A7R9LFN3_9ACAR</name>
<reference evidence="2" key="1">
    <citation type="submission" date="2020-11" db="EMBL/GenBank/DDBJ databases">
        <authorList>
            <person name="Tran Van P."/>
        </authorList>
    </citation>
    <scope>NUCLEOTIDE SEQUENCE</scope>
</reference>
<organism evidence="2">
    <name type="scientific">Medioppia subpectinata</name>
    <dbReference type="NCBI Taxonomy" id="1979941"/>
    <lineage>
        <taxon>Eukaryota</taxon>
        <taxon>Metazoa</taxon>
        <taxon>Ecdysozoa</taxon>
        <taxon>Arthropoda</taxon>
        <taxon>Chelicerata</taxon>
        <taxon>Arachnida</taxon>
        <taxon>Acari</taxon>
        <taxon>Acariformes</taxon>
        <taxon>Sarcoptiformes</taxon>
        <taxon>Oribatida</taxon>
        <taxon>Brachypylina</taxon>
        <taxon>Oppioidea</taxon>
        <taxon>Oppiidae</taxon>
        <taxon>Medioppia</taxon>
    </lineage>
</organism>
<dbReference type="InterPro" id="IPR006759">
    <property type="entry name" value="Glyco_transf_54"/>
</dbReference>